<evidence type="ECO:0000256" key="1">
    <source>
        <dbReference type="SAM" id="Phobius"/>
    </source>
</evidence>
<dbReference type="InterPro" id="IPR049555">
    <property type="entry name" value="GDT1-like_CS"/>
</dbReference>
<dbReference type="EMBL" id="GGEC01038484">
    <property type="protein sequence ID" value="MBX18968.1"/>
    <property type="molecule type" value="Transcribed_RNA"/>
</dbReference>
<dbReference type="AlphaFoldDB" id="A0A2P2LLY3"/>
<accession>A0A2P2LLY3</accession>
<evidence type="ECO:0000313" key="2">
    <source>
        <dbReference type="EMBL" id="MBX18968.1"/>
    </source>
</evidence>
<sequence>MEPTPILGDSCAAQKSPAMIRSMKGNHMAALSVPCGGLLKFLVLFGYLTLEDSQQAVAGTDFASGLQSTLHLGDLGDISTGFASAFLLIFFSELGDKTFFIAVRLTQLAFYTCKTPFVTSHLHMQFCEFG</sequence>
<reference evidence="2" key="1">
    <citation type="submission" date="2018-02" db="EMBL/GenBank/DDBJ databases">
        <title>Rhizophora mucronata_Transcriptome.</title>
        <authorList>
            <person name="Meera S.P."/>
            <person name="Sreeshan A."/>
            <person name="Augustine A."/>
        </authorList>
    </citation>
    <scope>NUCLEOTIDE SEQUENCE</scope>
    <source>
        <tissue evidence="2">Leaf</tissue>
    </source>
</reference>
<keyword evidence="1" id="KW-1133">Transmembrane helix</keyword>
<feature type="transmembrane region" description="Helical" evidence="1">
    <location>
        <begin position="29"/>
        <end position="50"/>
    </location>
</feature>
<organism evidence="2">
    <name type="scientific">Rhizophora mucronata</name>
    <name type="common">Asiatic mangrove</name>
    <dbReference type="NCBI Taxonomy" id="61149"/>
    <lineage>
        <taxon>Eukaryota</taxon>
        <taxon>Viridiplantae</taxon>
        <taxon>Streptophyta</taxon>
        <taxon>Embryophyta</taxon>
        <taxon>Tracheophyta</taxon>
        <taxon>Spermatophyta</taxon>
        <taxon>Magnoliopsida</taxon>
        <taxon>eudicotyledons</taxon>
        <taxon>Gunneridae</taxon>
        <taxon>Pentapetalae</taxon>
        <taxon>rosids</taxon>
        <taxon>fabids</taxon>
        <taxon>Malpighiales</taxon>
        <taxon>Rhizophoraceae</taxon>
        <taxon>Rhizophora</taxon>
    </lineage>
</organism>
<keyword evidence="1" id="KW-0472">Membrane</keyword>
<keyword evidence="1" id="KW-0812">Transmembrane</keyword>
<protein>
    <submittedName>
        <fullName evidence="2">GDT1-like protein 1ic isoform X1</fullName>
    </submittedName>
</protein>
<proteinExistence type="predicted"/>
<dbReference type="PROSITE" id="PS01214">
    <property type="entry name" value="UPF0016"/>
    <property type="match status" value="1"/>
</dbReference>
<feature type="transmembrane region" description="Helical" evidence="1">
    <location>
        <begin position="70"/>
        <end position="91"/>
    </location>
</feature>
<name>A0A2P2LLY3_RHIMU</name>